<gene>
    <name evidence="1" type="ORF">ACT75_02000</name>
    <name evidence="2" type="ORF">CQR80_01510</name>
</gene>
<dbReference type="KEGG" id="aact:ACT75_02000"/>
<evidence type="ECO:0000313" key="3">
    <source>
        <dbReference type="Proteomes" id="UP000072236"/>
    </source>
</evidence>
<dbReference type="AlphaFoldDB" id="A0AAC8XX39"/>
<evidence type="ECO:0000313" key="2">
    <source>
        <dbReference type="EMBL" id="PHO21426.1"/>
    </source>
</evidence>
<evidence type="ECO:0000313" key="4">
    <source>
        <dbReference type="Proteomes" id="UP000226080"/>
    </source>
</evidence>
<dbReference type="EMBL" id="PCGW01000002">
    <property type="protein sequence ID" value="PHO21426.1"/>
    <property type="molecule type" value="Genomic_DNA"/>
</dbReference>
<evidence type="ECO:0000313" key="1">
    <source>
        <dbReference type="EMBL" id="AMQ93376.1"/>
    </source>
</evidence>
<dbReference type="Proteomes" id="UP000072236">
    <property type="component" value="Chromosome"/>
</dbReference>
<name>A0AAC8XX39_AGGAC</name>
<reference evidence="1 3" key="1">
    <citation type="submission" date="2015-10" db="EMBL/GenBank/DDBJ databases">
        <title>Tn-seq of a polymicrobial infection.</title>
        <authorList>
            <person name="Stacy A."/>
            <person name="Rumbaugh K.P."/>
            <person name="Whiteley M."/>
        </authorList>
    </citation>
    <scope>NUCLEOTIDE SEQUENCE [LARGE SCALE GENOMIC DNA]</scope>
    <source>
        <strain evidence="1 3">624</strain>
    </source>
</reference>
<dbReference type="Proteomes" id="UP000226080">
    <property type="component" value="Unassembled WGS sequence"/>
</dbReference>
<accession>A0AAC8XX39</accession>
<sequence>MTKYTLLFKQQVMDFYLQNDKYVALTCRHLNLSKATI</sequence>
<organism evidence="1 3">
    <name type="scientific">Aggregatibacter actinomycetemcomitans</name>
    <name type="common">Actinobacillus actinomycetemcomitans</name>
    <name type="synonym">Haemophilus actinomycetemcomitans</name>
    <dbReference type="NCBI Taxonomy" id="714"/>
    <lineage>
        <taxon>Bacteria</taxon>
        <taxon>Pseudomonadati</taxon>
        <taxon>Pseudomonadota</taxon>
        <taxon>Gammaproteobacteria</taxon>
        <taxon>Pasteurellales</taxon>
        <taxon>Pasteurellaceae</taxon>
        <taxon>Aggregatibacter</taxon>
    </lineage>
</organism>
<protein>
    <submittedName>
        <fullName evidence="1 2">Transposase</fullName>
    </submittedName>
</protein>
<keyword evidence="4" id="KW-1185">Reference proteome</keyword>
<proteinExistence type="predicted"/>
<dbReference type="EMBL" id="CP012959">
    <property type="protein sequence ID" value="AMQ93376.1"/>
    <property type="molecule type" value="Genomic_DNA"/>
</dbReference>
<reference evidence="2 4" key="2">
    <citation type="submission" date="2017-10" db="EMBL/GenBank/DDBJ databases">
        <title>Draft genome sequences of Aggregatibacter actinomycetemcomitans strains 310a and 310b.</title>
        <authorList>
            <person name="May A.C."/>
            <person name="Ohta H."/>
            <person name="Maeda H."/>
            <person name="Kokeguchi S."/>
            <person name="Cugini C."/>
        </authorList>
    </citation>
    <scope>NUCLEOTIDE SEQUENCE [LARGE SCALE GENOMIC DNA]</scope>
    <source>
        <strain evidence="2 4">310b</strain>
    </source>
</reference>